<dbReference type="EMBL" id="CP107246">
    <property type="protein sequence ID" value="WIM06378.1"/>
    <property type="molecule type" value="Genomic_DNA"/>
</dbReference>
<accession>A0AA49FM81</accession>
<name>A0AA49FM81_9PROT</name>
<evidence type="ECO:0000256" key="1">
    <source>
        <dbReference type="SAM" id="Phobius"/>
    </source>
</evidence>
<keyword evidence="1" id="KW-1133">Transmembrane helix</keyword>
<protein>
    <submittedName>
        <fullName evidence="2">Uncharacterized protein</fullName>
    </submittedName>
</protein>
<reference evidence="2" key="1">
    <citation type="journal article" date="2023" name="Nat. Microbiol.">
        <title>Enrichment and characterization of a nitric oxide-reducing microbial community in a continuous bioreactor.</title>
        <authorList>
            <person name="Garrido-Amador P."/>
            <person name="Stortenbeker N."/>
            <person name="Wessels H.J.C.T."/>
            <person name="Speth D.R."/>
            <person name="Garcia-Heredia I."/>
            <person name="Kartal B."/>
        </authorList>
    </citation>
    <scope>NUCLEOTIDE SEQUENCE</scope>
    <source>
        <strain evidence="2">MAG1</strain>
    </source>
</reference>
<dbReference type="KEGG" id="npv:OHM77_03575"/>
<organism evidence="2">
    <name type="scientific">Candidatus Nitricoxidivorans perseverans</name>
    <dbReference type="NCBI Taxonomy" id="2975601"/>
    <lineage>
        <taxon>Bacteria</taxon>
        <taxon>Pseudomonadati</taxon>
        <taxon>Pseudomonadota</taxon>
        <taxon>Betaproteobacteria</taxon>
        <taxon>Nitrosomonadales</taxon>
        <taxon>Sterolibacteriaceae</taxon>
        <taxon>Candidatus Nitricoxidivorans</taxon>
    </lineage>
</organism>
<evidence type="ECO:0000313" key="2">
    <source>
        <dbReference type="EMBL" id="WIM06378.1"/>
    </source>
</evidence>
<sequence>MKIGNLATNLSEIERQLQEWDDRLKARFTENPDAMNIVNASTSIISTREEVVKLERTVIEARDTLLAARIPVSLRRFDNAFHLFLRSQNLRWLVVEFGAPIMAGTYALTLLWCLPSA</sequence>
<dbReference type="Proteomes" id="UP001234916">
    <property type="component" value="Chromosome"/>
</dbReference>
<keyword evidence="1" id="KW-0812">Transmembrane</keyword>
<keyword evidence="1" id="KW-0472">Membrane</keyword>
<feature type="transmembrane region" description="Helical" evidence="1">
    <location>
        <begin position="92"/>
        <end position="112"/>
    </location>
</feature>
<gene>
    <name evidence="2" type="ORF">OHM77_03575</name>
</gene>
<dbReference type="AlphaFoldDB" id="A0AA49FM81"/>
<proteinExistence type="predicted"/>